<protein>
    <submittedName>
        <fullName evidence="2">Uncharacterized protein</fullName>
    </submittedName>
</protein>
<name>A0A923TA28_9BACT</name>
<feature type="region of interest" description="Disordered" evidence="1">
    <location>
        <begin position="1"/>
        <end position="38"/>
    </location>
</feature>
<evidence type="ECO:0000313" key="3">
    <source>
        <dbReference type="Proteomes" id="UP000650081"/>
    </source>
</evidence>
<feature type="compositionally biased region" description="Acidic residues" evidence="1">
    <location>
        <begin position="104"/>
        <end position="155"/>
    </location>
</feature>
<dbReference type="Proteomes" id="UP000650081">
    <property type="component" value="Unassembled WGS sequence"/>
</dbReference>
<evidence type="ECO:0000256" key="1">
    <source>
        <dbReference type="SAM" id="MobiDB-lite"/>
    </source>
</evidence>
<comment type="caution">
    <text evidence="2">The sequence shown here is derived from an EMBL/GenBank/DDBJ whole genome shotgun (WGS) entry which is preliminary data.</text>
</comment>
<organism evidence="2 3">
    <name type="scientific">Neolewinella lacunae</name>
    <dbReference type="NCBI Taxonomy" id="1517758"/>
    <lineage>
        <taxon>Bacteria</taxon>
        <taxon>Pseudomonadati</taxon>
        <taxon>Bacteroidota</taxon>
        <taxon>Saprospiria</taxon>
        <taxon>Saprospirales</taxon>
        <taxon>Lewinellaceae</taxon>
        <taxon>Neolewinella</taxon>
    </lineage>
</organism>
<evidence type="ECO:0000313" key="2">
    <source>
        <dbReference type="EMBL" id="MBC6996144.1"/>
    </source>
</evidence>
<proteinExistence type="predicted"/>
<feature type="compositionally biased region" description="Basic and acidic residues" evidence="1">
    <location>
        <begin position="1"/>
        <end position="10"/>
    </location>
</feature>
<feature type="region of interest" description="Disordered" evidence="1">
    <location>
        <begin position="76"/>
        <end position="237"/>
    </location>
</feature>
<keyword evidence="3" id="KW-1185">Reference proteome</keyword>
<feature type="compositionally biased region" description="Basic residues" evidence="1">
    <location>
        <begin position="321"/>
        <end position="343"/>
    </location>
</feature>
<gene>
    <name evidence="2" type="ORF">H9S92_18380</name>
</gene>
<dbReference type="EMBL" id="JACSIT010000149">
    <property type="protein sequence ID" value="MBC6996144.1"/>
    <property type="molecule type" value="Genomic_DNA"/>
</dbReference>
<accession>A0A923TA28</accession>
<sequence length="343" mass="39685">MKLRGNEAKESQATAAAANRFTPTANRALVPPFEDQRPSTVTQMRLGEMANTRPAGHLAIVQRQPIVLQAKWTDQYGVEHDDDPPPGWLKANNNVIGEHYYDPGGEEEVEEDPVPSEEEKDGVGEYDSEEEGFGDSEESSEEPENSDESSFEPDSDDGRIPAEERYYGKRGEYRSGRRFYKDRQRDTRKTLVKRQSSPSGRLYSRHDQSGPVIPLDKEGREIRKHKKSKKDKQPDIDHRLDWIAIDQAVEEYSDTELSEAEKETFKDHLYNVEDNLEILAHEDHKSKKRTTRDALDEPLKKKAKLFVKAQREVYSSDLYAQRKRNQKRERLKKLAERKKKKDK</sequence>
<reference evidence="2" key="1">
    <citation type="submission" date="2020-08" db="EMBL/GenBank/DDBJ databases">
        <title>Lewinella bacteria from marine environments.</title>
        <authorList>
            <person name="Zhong Y."/>
        </authorList>
    </citation>
    <scope>NUCLEOTIDE SEQUENCE</scope>
    <source>
        <strain evidence="2">KCTC 42187</strain>
    </source>
</reference>
<feature type="region of interest" description="Disordered" evidence="1">
    <location>
        <begin position="317"/>
        <end position="343"/>
    </location>
</feature>
<dbReference type="AlphaFoldDB" id="A0A923TA28"/>
<dbReference type="RefSeq" id="WP_187468163.1">
    <property type="nucleotide sequence ID" value="NZ_JACSIT010000149.1"/>
</dbReference>
<feature type="compositionally biased region" description="Basic and acidic residues" evidence="1">
    <location>
        <begin position="156"/>
        <end position="189"/>
    </location>
</feature>